<evidence type="ECO:0000313" key="3">
    <source>
        <dbReference type="Proteomes" id="UP000704712"/>
    </source>
</evidence>
<protein>
    <submittedName>
        <fullName evidence="2">Uncharacterized protein</fullName>
    </submittedName>
</protein>
<comment type="caution">
    <text evidence="2">The sequence shown here is derived from an EMBL/GenBank/DDBJ whole genome shotgun (WGS) entry which is preliminary data.</text>
</comment>
<dbReference type="AlphaFoldDB" id="A0A8S9TU13"/>
<evidence type="ECO:0000256" key="1">
    <source>
        <dbReference type="SAM" id="MobiDB-lite"/>
    </source>
</evidence>
<feature type="region of interest" description="Disordered" evidence="1">
    <location>
        <begin position="79"/>
        <end position="139"/>
    </location>
</feature>
<dbReference type="EMBL" id="JAACNO010002960">
    <property type="protein sequence ID" value="KAF4129458.1"/>
    <property type="molecule type" value="Genomic_DNA"/>
</dbReference>
<organism evidence="2 3">
    <name type="scientific">Phytophthora infestans</name>
    <name type="common">Potato late blight agent</name>
    <name type="synonym">Botrytis infestans</name>
    <dbReference type="NCBI Taxonomy" id="4787"/>
    <lineage>
        <taxon>Eukaryota</taxon>
        <taxon>Sar</taxon>
        <taxon>Stramenopiles</taxon>
        <taxon>Oomycota</taxon>
        <taxon>Peronosporomycetes</taxon>
        <taxon>Peronosporales</taxon>
        <taxon>Peronosporaceae</taxon>
        <taxon>Phytophthora</taxon>
    </lineage>
</organism>
<gene>
    <name evidence="2" type="ORF">GN958_ATG21413</name>
</gene>
<evidence type="ECO:0000313" key="2">
    <source>
        <dbReference type="EMBL" id="KAF4129458.1"/>
    </source>
</evidence>
<reference evidence="2" key="1">
    <citation type="submission" date="2020-03" db="EMBL/GenBank/DDBJ databases">
        <title>Hybrid Assembly of Korean Phytophthora infestans isolates.</title>
        <authorList>
            <person name="Prokchorchik M."/>
            <person name="Lee Y."/>
            <person name="Seo J."/>
            <person name="Cho J.-H."/>
            <person name="Park Y.-E."/>
            <person name="Jang D.-C."/>
            <person name="Im J.-S."/>
            <person name="Choi J.-G."/>
            <person name="Park H.-J."/>
            <person name="Lee G.-B."/>
            <person name="Lee Y.-G."/>
            <person name="Hong S.-Y."/>
            <person name="Cho K."/>
            <person name="Sohn K.H."/>
        </authorList>
    </citation>
    <scope>NUCLEOTIDE SEQUENCE</scope>
    <source>
        <strain evidence="2">KR_2_A2</strain>
    </source>
</reference>
<accession>A0A8S9TU13</accession>
<sequence length="306" mass="33466">MAQQSSSQGVLVSPLQGRVVAHLDYGLVPDLLAAASVLDTPSHAPEDACQLNMLGDITKEELHDFLGSQSPLSRLNGVSLAPKTATSDPHCVVPPSPAVSVSSLPPSSAGAPPSPSKSASGESVAETVTSPDSPVHEWEDSNSAVSLILAARDVTERPPLADPPEVHPRPHAENLCYKPNAPFDPDHVLRVRLLFDRYGELPHVAFLVEWKTEGAQLTWEWPENLKGVYWSMNQQSASHNHSLHRLHLFDFSAFMEETTDAITAAAWVMKVLLEKSMLYPPAMRLTAGVRNWRYCKKKRHANGKQE</sequence>
<name>A0A8S9TU13_PHYIN</name>
<feature type="compositionally biased region" description="Low complexity" evidence="1">
    <location>
        <begin position="98"/>
        <end position="125"/>
    </location>
</feature>
<dbReference type="Proteomes" id="UP000704712">
    <property type="component" value="Unassembled WGS sequence"/>
</dbReference>
<proteinExistence type="predicted"/>